<keyword evidence="10" id="KW-0479">Metal-binding</keyword>
<keyword evidence="10" id="KW-0406">Ion transport</keyword>
<dbReference type="GO" id="GO:0140114">
    <property type="term" value="P:cellular detoxification of fluoride"/>
    <property type="evidence" value="ECO:0007669"/>
    <property type="project" value="UniProtKB-UniRule"/>
</dbReference>
<keyword evidence="12" id="KW-1185">Reference proteome</keyword>
<keyword evidence="2 10" id="KW-1003">Cell membrane</keyword>
<keyword evidence="10" id="KW-0813">Transport</keyword>
<evidence type="ECO:0000256" key="9">
    <source>
        <dbReference type="ARBA" id="ARBA00049940"/>
    </source>
</evidence>
<evidence type="ECO:0000313" key="11">
    <source>
        <dbReference type="EMBL" id="BDC91454.1"/>
    </source>
</evidence>
<dbReference type="Proteomes" id="UP001431186">
    <property type="component" value="Chromosome"/>
</dbReference>
<comment type="similarity">
    <text evidence="7 10">Belongs to the fluoride channel Fluc/FEX (TC 1.A.43) family.</text>
</comment>
<keyword evidence="5 10" id="KW-0472">Membrane</keyword>
<proteinExistence type="inferred from homology"/>
<comment type="activity regulation">
    <text evidence="10">Na(+) is not transported, but it plays an essential structural role and its presence is essential for fluoride channel function.</text>
</comment>
<evidence type="ECO:0000313" key="12">
    <source>
        <dbReference type="Proteomes" id="UP001431186"/>
    </source>
</evidence>
<dbReference type="Pfam" id="PF02537">
    <property type="entry name" value="CRCB"/>
    <property type="match status" value="1"/>
</dbReference>
<organism evidence="11 12">
    <name type="scientific">Leptogranulimonas caecicola</name>
    <dbReference type="NCBI Taxonomy" id="2894156"/>
    <lineage>
        <taxon>Bacteria</taxon>
        <taxon>Bacillati</taxon>
        <taxon>Actinomycetota</taxon>
        <taxon>Coriobacteriia</taxon>
        <taxon>Coriobacteriales</taxon>
        <taxon>Kribbibacteriaceae</taxon>
        <taxon>Leptogranulimonas</taxon>
    </lineage>
</organism>
<evidence type="ECO:0000256" key="1">
    <source>
        <dbReference type="ARBA" id="ARBA00004651"/>
    </source>
</evidence>
<dbReference type="AlphaFoldDB" id="A0AAU9CCZ8"/>
<evidence type="ECO:0000256" key="6">
    <source>
        <dbReference type="ARBA" id="ARBA00023303"/>
    </source>
</evidence>
<feature type="transmembrane region" description="Helical" evidence="10">
    <location>
        <begin position="32"/>
        <end position="53"/>
    </location>
</feature>
<keyword evidence="3 10" id="KW-0812">Transmembrane</keyword>
<dbReference type="PANTHER" id="PTHR28259:SF1">
    <property type="entry name" value="FLUORIDE EXPORT PROTEIN 1-RELATED"/>
    <property type="match status" value="1"/>
</dbReference>
<dbReference type="GO" id="GO:0005886">
    <property type="term" value="C:plasma membrane"/>
    <property type="evidence" value="ECO:0007669"/>
    <property type="project" value="UniProtKB-SubCell"/>
</dbReference>
<comment type="function">
    <text evidence="9 10">Fluoride-specific ion channel. Important for reducing fluoride concentration in the cell, thus reducing its toxicity.</text>
</comment>
<dbReference type="GO" id="GO:0062054">
    <property type="term" value="F:fluoride channel activity"/>
    <property type="evidence" value="ECO:0007669"/>
    <property type="project" value="UniProtKB-UniRule"/>
</dbReference>
<dbReference type="EMBL" id="AP025285">
    <property type="protein sequence ID" value="BDC91454.1"/>
    <property type="molecule type" value="Genomic_DNA"/>
</dbReference>
<feature type="transmembrane region" description="Helical" evidence="10">
    <location>
        <begin position="7"/>
        <end position="26"/>
    </location>
</feature>
<dbReference type="InterPro" id="IPR003691">
    <property type="entry name" value="FluC"/>
</dbReference>
<evidence type="ECO:0000256" key="3">
    <source>
        <dbReference type="ARBA" id="ARBA00022692"/>
    </source>
</evidence>
<comment type="subcellular location">
    <subcellularLocation>
        <location evidence="1 10">Cell membrane</location>
        <topology evidence="1 10">Multi-pass membrane protein</topology>
    </subcellularLocation>
</comment>
<evidence type="ECO:0000256" key="5">
    <source>
        <dbReference type="ARBA" id="ARBA00023136"/>
    </source>
</evidence>
<name>A0AAU9CCZ8_9ACTN</name>
<keyword evidence="10" id="KW-0915">Sodium</keyword>
<feature type="binding site" evidence="10">
    <location>
        <position position="76"/>
    </location>
    <ligand>
        <name>Na(+)</name>
        <dbReference type="ChEBI" id="CHEBI:29101"/>
        <note>structural</note>
    </ligand>
</feature>
<evidence type="ECO:0000256" key="10">
    <source>
        <dbReference type="HAMAP-Rule" id="MF_00454"/>
    </source>
</evidence>
<protein>
    <recommendedName>
        <fullName evidence="10">Fluoride-specific ion channel FluC</fullName>
    </recommendedName>
</protein>
<dbReference type="KEGG" id="lcal:ATTO_13260"/>
<comment type="catalytic activity">
    <reaction evidence="8">
        <text>fluoride(in) = fluoride(out)</text>
        <dbReference type="Rhea" id="RHEA:76159"/>
        <dbReference type="ChEBI" id="CHEBI:17051"/>
    </reaction>
    <physiologicalReaction direction="left-to-right" evidence="8">
        <dbReference type="Rhea" id="RHEA:76160"/>
    </physiologicalReaction>
</comment>
<evidence type="ECO:0000256" key="8">
    <source>
        <dbReference type="ARBA" id="ARBA00035585"/>
    </source>
</evidence>
<evidence type="ECO:0000256" key="2">
    <source>
        <dbReference type="ARBA" id="ARBA00022475"/>
    </source>
</evidence>
<accession>A0AAU9CCZ8</accession>
<dbReference type="GO" id="GO:0046872">
    <property type="term" value="F:metal ion binding"/>
    <property type="evidence" value="ECO:0007669"/>
    <property type="project" value="UniProtKB-KW"/>
</dbReference>
<feature type="binding site" evidence="10">
    <location>
        <position position="73"/>
    </location>
    <ligand>
        <name>Na(+)</name>
        <dbReference type="ChEBI" id="CHEBI:29101"/>
        <note>structural</note>
    </ligand>
</feature>
<dbReference type="RefSeq" id="WP_265591453.1">
    <property type="nucleotide sequence ID" value="NZ_AP025285.1"/>
</dbReference>
<keyword evidence="4 10" id="KW-1133">Transmembrane helix</keyword>
<feature type="transmembrane region" description="Helical" evidence="10">
    <location>
        <begin position="95"/>
        <end position="119"/>
    </location>
</feature>
<sequence>MLVSCMVVGIGGFVGSILRYLCSSLAPSAPLGLPTLLINTAGSFALAALTTWTLKGALGNEQLSLILRVGLCGGFTTFSTFSVEALQLLEGDKPYLGLIYLILSCVLGLGAACLGSVLAR</sequence>
<gene>
    <name evidence="10 11" type="primary">crcB</name>
    <name evidence="10" type="synonym">fluC</name>
    <name evidence="11" type="ORF">ATTO_13260</name>
</gene>
<keyword evidence="6 10" id="KW-0407">Ion channel</keyword>
<reference evidence="11" key="1">
    <citation type="submission" date="2021-11" db="EMBL/GenBank/DDBJ databases">
        <title>Complete genome sequence of Atopobiaceae bacterium TOC12.</title>
        <authorList>
            <person name="Morinaga K."/>
            <person name="Kusada H."/>
            <person name="Tamaki H."/>
        </authorList>
    </citation>
    <scope>NUCLEOTIDE SEQUENCE</scope>
    <source>
        <strain evidence="11">TOC12</strain>
    </source>
</reference>
<dbReference type="PANTHER" id="PTHR28259">
    <property type="entry name" value="FLUORIDE EXPORT PROTEIN 1-RELATED"/>
    <property type="match status" value="1"/>
</dbReference>
<evidence type="ECO:0000256" key="4">
    <source>
        <dbReference type="ARBA" id="ARBA00022989"/>
    </source>
</evidence>
<dbReference type="HAMAP" id="MF_00454">
    <property type="entry name" value="FluC"/>
    <property type="match status" value="1"/>
</dbReference>
<evidence type="ECO:0000256" key="7">
    <source>
        <dbReference type="ARBA" id="ARBA00035120"/>
    </source>
</evidence>
<feature type="transmembrane region" description="Helical" evidence="10">
    <location>
        <begin position="65"/>
        <end position="83"/>
    </location>
</feature>